<protein>
    <recommendedName>
        <fullName evidence="5">NADH dehydrogenase [ubiquinone] 1 alpha subcomplex subunit</fullName>
    </recommendedName>
</protein>
<organism evidence="3 4">
    <name type="scientific">Curvularia kusanoi</name>
    <name type="common">Cochliobolus kusanoi</name>
    <dbReference type="NCBI Taxonomy" id="90978"/>
    <lineage>
        <taxon>Eukaryota</taxon>
        <taxon>Fungi</taxon>
        <taxon>Dikarya</taxon>
        <taxon>Ascomycota</taxon>
        <taxon>Pezizomycotina</taxon>
        <taxon>Dothideomycetes</taxon>
        <taxon>Pleosporomycetidae</taxon>
        <taxon>Pleosporales</taxon>
        <taxon>Pleosporineae</taxon>
        <taxon>Pleosporaceae</taxon>
        <taxon>Curvularia</taxon>
    </lineage>
</organism>
<dbReference type="PANTHER" id="PTHR32470:SF2">
    <property type="entry name" value="NADH DEHYDROGENASE [UBIQUINONE] 1 ALPHA SUBCOMPLEX ASSEMBLY FACTOR 2"/>
    <property type="match status" value="1"/>
</dbReference>
<sequence>MAKAPGPIKRAWYEWKMLRFPWRKRWLVGFDLQGNTFWEFKDALHSMRNRRIAKYSRSTHYGDVNISPGWMQWLRHTRFEPPTIQEQQAEVQRQANIKLLAARADERWAAKPSALDAPDKQQPIQMLESRDPKSGVVQTNAEQELRSRGKEARSSEARTEETERPAHDMRADVTPGAEVPQQETGLSEEAPAFKAKKKMRINKEPKEDSPWKQAAAGNPGDDWQPKAWTPPPRRRG</sequence>
<feature type="compositionally biased region" description="Basic and acidic residues" evidence="2">
    <location>
        <begin position="143"/>
        <end position="171"/>
    </location>
</feature>
<gene>
    <name evidence="3" type="ORF">E8E13_005213</name>
</gene>
<evidence type="ECO:0008006" key="5">
    <source>
        <dbReference type="Google" id="ProtNLM"/>
    </source>
</evidence>
<evidence type="ECO:0000313" key="3">
    <source>
        <dbReference type="EMBL" id="KAF3006519.1"/>
    </source>
</evidence>
<dbReference type="GO" id="GO:0005739">
    <property type="term" value="C:mitochondrion"/>
    <property type="evidence" value="ECO:0007669"/>
    <property type="project" value="TreeGrafter"/>
</dbReference>
<proteinExistence type="inferred from homology"/>
<reference evidence="3" key="1">
    <citation type="submission" date="2019-04" db="EMBL/GenBank/DDBJ databases">
        <title>Sequencing of skin fungus with MAO and IRED activity.</title>
        <authorList>
            <person name="Marsaioli A.J."/>
            <person name="Bonatto J.M.C."/>
            <person name="Reis Junior O."/>
        </authorList>
    </citation>
    <scope>NUCLEOTIDE SEQUENCE</scope>
    <source>
        <strain evidence="3">30M1</strain>
    </source>
</reference>
<dbReference type="PANTHER" id="PTHR32470">
    <property type="entry name" value="ADH DEHYDROGENASE [UBIQUINONE] 1 ALPHA SUBCOMPLEX ASSEMBLY FACTOR 2"/>
    <property type="match status" value="1"/>
</dbReference>
<dbReference type="InterPro" id="IPR052618">
    <property type="entry name" value="ComplexI_NDUFA12"/>
</dbReference>
<dbReference type="InterPro" id="IPR007763">
    <property type="entry name" value="NDUFA12"/>
</dbReference>
<accession>A0A9P4WDQ6</accession>
<evidence type="ECO:0000256" key="1">
    <source>
        <dbReference type="ARBA" id="ARBA00007355"/>
    </source>
</evidence>
<name>A0A9P4WDQ6_CURKU</name>
<dbReference type="AlphaFoldDB" id="A0A9P4WDQ6"/>
<evidence type="ECO:0000256" key="2">
    <source>
        <dbReference type="SAM" id="MobiDB-lite"/>
    </source>
</evidence>
<keyword evidence="4" id="KW-1185">Reference proteome</keyword>
<feature type="compositionally biased region" description="Basic and acidic residues" evidence="2">
    <location>
        <begin position="201"/>
        <end position="210"/>
    </location>
</feature>
<dbReference type="GO" id="GO:0032981">
    <property type="term" value="P:mitochondrial respiratory chain complex I assembly"/>
    <property type="evidence" value="ECO:0007669"/>
    <property type="project" value="TreeGrafter"/>
</dbReference>
<dbReference type="GO" id="GO:0045271">
    <property type="term" value="C:respiratory chain complex I"/>
    <property type="evidence" value="ECO:0007669"/>
    <property type="project" value="InterPro"/>
</dbReference>
<comment type="caution">
    <text evidence="3">The sequence shown here is derived from an EMBL/GenBank/DDBJ whole genome shotgun (WGS) entry which is preliminary data.</text>
</comment>
<evidence type="ECO:0000313" key="4">
    <source>
        <dbReference type="Proteomes" id="UP000801428"/>
    </source>
</evidence>
<comment type="similarity">
    <text evidence="1">Belongs to the complex I NDUFA12 subunit family.</text>
</comment>
<dbReference type="EMBL" id="SWKU01000005">
    <property type="protein sequence ID" value="KAF3006519.1"/>
    <property type="molecule type" value="Genomic_DNA"/>
</dbReference>
<feature type="region of interest" description="Disordered" evidence="2">
    <location>
        <begin position="110"/>
        <end position="236"/>
    </location>
</feature>
<dbReference type="Pfam" id="PF05071">
    <property type="entry name" value="NDUFA12"/>
    <property type="match status" value="1"/>
</dbReference>
<dbReference type="Proteomes" id="UP000801428">
    <property type="component" value="Unassembled WGS sequence"/>
</dbReference>
<dbReference type="OrthoDB" id="10255576at2759"/>